<evidence type="ECO:0000256" key="4">
    <source>
        <dbReference type="ARBA" id="ARBA00022989"/>
    </source>
</evidence>
<dbReference type="PROSITE" id="PS51444">
    <property type="entry name" value="FH2"/>
    <property type="match status" value="1"/>
</dbReference>
<dbReference type="Gene3D" id="1.20.58.2220">
    <property type="entry name" value="Formin, FH2 domain"/>
    <property type="match status" value="1"/>
</dbReference>
<dbReference type="Pfam" id="PF02181">
    <property type="entry name" value="FH2"/>
    <property type="match status" value="1"/>
</dbReference>
<comment type="similarity">
    <text evidence="6">Belongs to the formin-like family. Class-I subfamily.</text>
</comment>
<evidence type="ECO:0000256" key="2">
    <source>
        <dbReference type="ARBA" id="ARBA00022692"/>
    </source>
</evidence>
<proteinExistence type="inferred from homology"/>
<keyword evidence="2" id="KW-0812">Transmembrane</keyword>
<name>A0A0A9HCK4_ARUDO</name>
<keyword evidence="5" id="KW-0472">Membrane</keyword>
<keyword evidence="3" id="KW-0732">Signal</keyword>
<evidence type="ECO:0000256" key="1">
    <source>
        <dbReference type="ARBA" id="ARBA00004167"/>
    </source>
</evidence>
<evidence type="ECO:0000313" key="8">
    <source>
        <dbReference type="EMBL" id="JAE34492.1"/>
    </source>
</evidence>
<feature type="domain" description="FH2" evidence="7">
    <location>
        <begin position="1"/>
        <end position="113"/>
    </location>
</feature>
<dbReference type="GO" id="GO:0045010">
    <property type="term" value="P:actin nucleation"/>
    <property type="evidence" value="ECO:0007669"/>
    <property type="project" value="InterPro"/>
</dbReference>
<dbReference type="GO" id="GO:0016020">
    <property type="term" value="C:membrane"/>
    <property type="evidence" value="ECO:0007669"/>
    <property type="project" value="UniProtKB-SubCell"/>
</dbReference>
<evidence type="ECO:0000256" key="3">
    <source>
        <dbReference type="ARBA" id="ARBA00022729"/>
    </source>
</evidence>
<dbReference type="InterPro" id="IPR015425">
    <property type="entry name" value="FH2_Formin"/>
</dbReference>
<protein>
    <recommendedName>
        <fullName evidence="7">FH2 domain-containing protein</fullName>
    </recommendedName>
</protein>
<dbReference type="InterPro" id="IPR042201">
    <property type="entry name" value="FH2_Formin_sf"/>
</dbReference>
<dbReference type="AlphaFoldDB" id="A0A0A9HCK4"/>
<reference evidence="8" key="2">
    <citation type="journal article" date="2015" name="Data Brief">
        <title>Shoot transcriptome of the giant reed, Arundo donax.</title>
        <authorList>
            <person name="Barrero R.A."/>
            <person name="Guerrero F.D."/>
            <person name="Moolhuijzen P."/>
            <person name="Goolsby J.A."/>
            <person name="Tidwell J."/>
            <person name="Bellgard S.E."/>
            <person name="Bellgard M.I."/>
        </authorList>
    </citation>
    <scope>NUCLEOTIDE SEQUENCE</scope>
    <source>
        <tissue evidence="8">Shoot tissue taken approximately 20 cm above the soil surface</tissue>
    </source>
</reference>
<dbReference type="PANTHER" id="PTHR23213:SF347">
    <property type="entry name" value="FORMIN-LIKE PROTEIN 14"/>
    <property type="match status" value="1"/>
</dbReference>
<sequence length="113" mass="12321">MSPPLLDGRSHLQLHTKAACQEMRSSRLFHKVLEAVLNSSNFISINAGSPSSQGLEPNTLLKIVDVKGADGNAALVQFVVQEIMKPERYNMMHPGSATCKMNAGTLRLQCDVE</sequence>
<dbReference type="SUPFAM" id="SSF101447">
    <property type="entry name" value="Formin homology 2 domain (FH2 domain)"/>
    <property type="match status" value="1"/>
</dbReference>
<dbReference type="GO" id="GO:0051015">
    <property type="term" value="F:actin filament binding"/>
    <property type="evidence" value="ECO:0007669"/>
    <property type="project" value="InterPro"/>
</dbReference>
<comment type="subcellular location">
    <subcellularLocation>
        <location evidence="1">Membrane</location>
        <topology evidence="1">Single-pass membrane protein</topology>
    </subcellularLocation>
</comment>
<dbReference type="PANTHER" id="PTHR23213">
    <property type="entry name" value="FORMIN-RELATED"/>
    <property type="match status" value="1"/>
</dbReference>
<reference evidence="8" key="1">
    <citation type="submission" date="2014-09" db="EMBL/GenBank/DDBJ databases">
        <authorList>
            <person name="Magalhaes I.L.F."/>
            <person name="Oliveira U."/>
            <person name="Santos F.R."/>
            <person name="Vidigal T.H.D.A."/>
            <person name="Brescovit A.D."/>
            <person name="Santos A.J."/>
        </authorList>
    </citation>
    <scope>NUCLEOTIDE SEQUENCE</scope>
    <source>
        <tissue evidence="8">Shoot tissue taken approximately 20 cm above the soil surface</tissue>
    </source>
</reference>
<evidence type="ECO:0000259" key="7">
    <source>
        <dbReference type="PROSITE" id="PS51444"/>
    </source>
</evidence>
<accession>A0A0A9HCK4</accession>
<organism evidence="8">
    <name type="scientific">Arundo donax</name>
    <name type="common">Giant reed</name>
    <name type="synonym">Donax arundinaceus</name>
    <dbReference type="NCBI Taxonomy" id="35708"/>
    <lineage>
        <taxon>Eukaryota</taxon>
        <taxon>Viridiplantae</taxon>
        <taxon>Streptophyta</taxon>
        <taxon>Embryophyta</taxon>
        <taxon>Tracheophyta</taxon>
        <taxon>Spermatophyta</taxon>
        <taxon>Magnoliopsida</taxon>
        <taxon>Liliopsida</taxon>
        <taxon>Poales</taxon>
        <taxon>Poaceae</taxon>
        <taxon>PACMAD clade</taxon>
        <taxon>Arundinoideae</taxon>
        <taxon>Arundineae</taxon>
        <taxon>Arundo</taxon>
    </lineage>
</organism>
<dbReference type="EMBL" id="GBRH01163404">
    <property type="protein sequence ID" value="JAE34492.1"/>
    <property type="molecule type" value="Transcribed_RNA"/>
</dbReference>
<evidence type="ECO:0000256" key="6">
    <source>
        <dbReference type="ARBA" id="ARBA00025793"/>
    </source>
</evidence>
<keyword evidence="4" id="KW-1133">Transmembrane helix</keyword>
<dbReference type="InterPro" id="IPR027643">
    <property type="entry name" value="Formin-like_plant"/>
</dbReference>
<evidence type="ECO:0000256" key="5">
    <source>
        <dbReference type="ARBA" id="ARBA00023136"/>
    </source>
</evidence>